<reference evidence="5" key="1">
    <citation type="submission" date="2017-02" db="UniProtKB">
        <authorList>
            <consortium name="WormBaseParasite"/>
        </authorList>
    </citation>
    <scope>IDENTIFICATION</scope>
</reference>
<evidence type="ECO:0000256" key="1">
    <source>
        <dbReference type="ARBA" id="ARBA00023157"/>
    </source>
</evidence>
<organism evidence="5">
    <name type="scientific">Enterobius vermicularis</name>
    <name type="common">Human pinworm</name>
    <dbReference type="NCBI Taxonomy" id="51028"/>
    <lineage>
        <taxon>Eukaryota</taxon>
        <taxon>Metazoa</taxon>
        <taxon>Ecdysozoa</taxon>
        <taxon>Nematoda</taxon>
        <taxon>Chromadorea</taxon>
        <taxon>Rhabditida</taxon>
        <taxon>Spirurina</taxon>
        <taxon>Oxyuridomorpha</taxon>
        <taxon>Oxyuroidea</taxon>
        <taxon>Oxyuridae</taxon>
        <taxon>Enterobius</taxon>
    </lineage>
</organism>
<evidence type="ECO:0000313" key="3">
    <source>
        <dbReference type="EMBL" id="VDD94976.1"/>
    </source>
</evidence>
<accession>A0A0N4VHT1</accession>
<proteinExistence type="predicted"/>
<dbReference type="OrthoDB" id="6076617at2759"/>
<dbReference type="WBParaSite" id="EVEC_0001038201-mRNA-1">
    <property type="protein sequence ID" value="EVEC_0001038201-mRNA-1"/>
    <property type="gene ID" value="EVEC_0001038201"/>
</dbReference>
<evidence type="ECO:0000313" key="5">
    <source>
        <dbReference type="WBParaSite" id="EVEC_0001038201-mRNA-1"/>
    </source>
</evidence>
<dbReference type="InterPro" id="IPR023415">
    <property type="entry name" value="LDLR_class-A_CS"/>
</dbReference>
<name>A0A0N4VHT1_ENTVE</name>
<dbReference type="InterPro" id="IPR002172">
    <property type="entry name" value="LDrepeatLR_classA_rpt"/>
</dbReference>
<gene>
    <name evidence="3" type="ORF">EVEC_LOCUS9727</name>
</gene>
<dbReference type="EMBL" id="UXUI01010260">
    <property type="protein sequence ID" value="VDD94976.1"/>
    <property type="molecule type" value="Genomic_DNA"/>
</dbReference>
<dbReference type="AlphaFoldDB" id="A0A0N4VHT1"/>
<feature type="disulfide bond" evidence="2">
    <location>
        <begin position="44"/>
        <end position="59"/>
    </location>
</feature>
<keyword evidence="4" id="KW-1185">Reference proteome</keyword>
<evidence type="ECO:0000313" key="4">
    <source>
        <dbReference type="Proteomes" id="UP000274131"/>
    </source>
</evidence>
<dbReference type="InterPro" id="IPR036055">
    <property type="entry name" value="LDL_receptor-like_sf"/>
</dbReference>
<feature type="disulfide bond" evidence="2">
    <location>
        <begin position="32"/>
        <end position="50"/>
    </location>
</feature>
<keyword evidence="1 2" id="KW-1015">Disulfide bond</keyword>
<dbReference type="PROSITE" id="PS01209">
    <property type="entry name" value="LDLRA_1"/>
    <property type="match status" value="1"/>
</dbReference>
<sequence>MELAIAVTSFAFTNVISMLVSAKCNLEQQFSCADGSCIALNDVCDEIQQCADGSDEKECEFSYNLTGS</sequence>
<comment type="caution">
    <text evidence="2">Lacks conserved residue(s) required for the propagation of feature annotation.</text>
</comment>
<reference evidence="3 4" key="2">
    <citation type="submission" date="2018-10" db="EMBL/GenBank/DDBJ databases">
        <authorList>
            <consortium name="Pathogen Informatics"/>
        </authorList>
    </citation>
    <scope>NUCLEOTIDE SEQUENCE [LARGE SCALE GENOMIC DNA]</scope>
</reference>
<dbReference type="Proteomes" id="UP000274131">
    <property type="component" value="Unassembled WGS sequence"/>
</dbReference>
<dbReference type="CDD" id="cd00112">
    <property type="entry name" value="LDLa"/>
    <property type="match status" value="1"/>
</dbReference>
<dbReference type="SUPFAM" id="SSF57424">
    <property type="entry name" value="LDL receptor-like module"/>
    <property type="match status" value="1"/>
</dbReference>
<dbReference type="PROSITE" id="PS50068">
    <property type="entry name" value="LDLRA_2"/>
    <property type="match status" value="1"/>
</dbReference>
<protein>
    <submittedName>
        <fullName evidence="5">Low-density lipoprotein receptor domain class A</fullName>
    </submittedName>
</protein>
<evidence type="ECO:0000256" key="2">
    <source>
        <dbReference type="PROSITE-ProRule" id="PRU00124"/>
    </source>
</evidence>
<dbReference type="Pfam" id="PF00057">
    <property type="entry name" value="Ldl_recept_a"/>
    <property type="match status" value="1"/>
</dbReference>
<dbReference type="Gene3D" id="4.10.400.10">
    <property type="entry name" value="Low-density Lipoprotein Receptor"/>
    <property type="match status" value="1"/>
</dbReference>
<dbReference type="SMART" id="SM00192">
    <property type="entry name" value="LDLa"/>
    <property type="match status" value="1"/>
</dbReference>